<comment type="caution">
    <text evidence="1">The sequence shown here is derived from an EMBL/GenBank/DDBJ whole genome shotgun (WGS) entry which is preliminary data.</text>
</comment>
<dbReference type="AlphaFoldDB" id="A0A8S3UR54"/>
<proteinExistence type="predicted"/>
<sequence>MRKMSQNKRREQSQQMVIQFLVVLQLKKSNTKSKAVSSKMCRKMARVVMNIISNASPKKHAALARISTPLPDKRLVNKDGKAAHIMHRSLLDTFQIYKEKNPSVKLGKSKFASLRPKNVKTFCDQQLQQCLCEYCLNVELKLKTVNKLIGRSCENAEELKIKDKYCAVNIVMCPKGDNQYHKKDCIDGLCNICGEQKMRTHLKDVTNKYGVDYYNSKDEEEAHQHHRTHYILVGKTEKDHAKHDKSFNCKTVSGTQKYTVSKVFRLSKYDPEQKFDLLL</sequence>
<gene>
    <name evidence="1" type="ORF">MEDL_60002</name>
</gene>
<dbReference type="EMBL" id="CAJPWZ010002923">
    <property type="protein sequence ID" value="CAG2248145.1"/>
    <property type="molecule type" value="Genomic_DNA"/>
</dbReference>
<keyword evidence="2" id="KW-1185">Reference proteome</keyword>
<organism evidence="1 2">
    <name type="scientific">Mytilus edulis</name>
    <name type="common">Blue mussel</name>
    <dbReference type="NCBI Taxonomy" id="6550"/>
    <lineage>
        <taxon>Eukaryota</taxon>
        <taxon>Metazoa</taxon>
        <taxon>Spiralia</taxon>
        <taxon>Lophotrochozoa</taxon>
        <taxon>Mollusca</taxon>
        <taxon>Bivalvia</taxon>
        <taxon>Autobranchia</taxon>
        <taxon>Pteriomorphia</taxon>
        <taxon>Mytilida</taxon>
        <taxon>Mytiloidea</taxon>
        <taxon>Mytilidae</taxon>
        <taxon>Mytilinae</taxon>
        <taxon>Mytilus</taxon>
    </lineage>
</organism>
<evidence type="ECO:0000313" key="2">
    <source>
        <dbReference type="Proteomes" id="UP000683360"/>
    </source>
</evidence>
<reference evidence="1" key="1">
    <citation type="submission" date="2021-03" db="EMBL/GenBank/DDBJ databases">
        <authorList>
            <person name="Bekaert M."/>
        </authorList>
    </citation>
    <scope>NUCLEOTIDE SEQUENCE</scope>
</reference>
<accession>A0A8S3UR54</accession>
<evidence type="ECO:0000313" key="1">
    <source>
        <dbReference type="EMBL" id="CAG2248145.1"/>
    </source>
</evidence>
<name>A0A8S3UR54_MYTED</name>
<protein>
    <submittedName>
        <fullName evidence="1">Uncharacterized protein</fullName>
    </submittedName>
</protein>
<dbReference type="Proteomes" id="UP000683360">
    <property type="component" value="Unassembled WGS sequence"/>
</dbReference>